<protein>
    <recommendedName>
        <fullName evidence="1">Maestro-like HEAT-repeats domain-containing protein</fullName>
    </recommendedName>
</protein>
<proteinExistence type="predicted"/>
<name>A0A5E4AHR2_MARMO</name>
<reference evidence="2" key="1">
    <citation type="submission" date="2019-04" db="EMBL/GenBank/DDBJ databases">
        <authorList>
            <person name="Alioto T."/>
            <person name="Alioto T."/>
        </authorList>
    </citation>
    <scope>NUCLEOTIDE SEQUENCE [LARGE SCALE GENOMIC DNA]</scope>
</reference>
<dbReference type="Pfam" id="PF21047">
    <property type="entry name" value="HEAT_Maestro"/>
    <property type="match status" value="1"/>
</dbReference>
<accession>A0A5E4AHR2</accession>
<organism evidence="2 3">
    <name type="scientific">Marmota monax</name>
    <name type="common">Woodchuck</name>
    <dbReference type="NCBI Taxonomy" id="9995"/>
    <lineage>
        <taxon>Eukaryota</taxon>
        <taxon>Metazoa</taxon>
        <taxon>Chordata</taxon>
        <taxon>Craniata</taxon>
        <taxon>Vertebrata</taxon>
        <taxon>Euteleostomi</taxon>
        <taxon>Mammalia</taxon>
        <taxon>Eutheria</taxon>
        <taxon>Euarchontoglires</taxon>
        <taxon>Glires</taxon>
        <taxon>Rodentia</taxon>
        <taxon>Sciuromorpha</taxon>
        <taxon>Sciuridae</taxon>
        <taxon>Xerinae</taxon>
        <taxon>Marmotini</taxon>
        <taxon>Marmota</taxon>
    </lineage>
</organism>
<feature type="domain" description="Maestro-like HEAT-repeats" evidence="1">
    <location>
        <begin position="4"/>
        <end position="46"/>
    </location>
</feature>
<dbReference type="Proteomes" id="UP000335636">
    <property type="component" value="Unassembled WGS sequence"/>
</dbReference>
<comment type="caution">
    <text evidence="2">The sequence shown here is derived from an EMBL/GenBank/DDBJ whole genome shotgun (WGS) entry which is preliminary data.</text>
</comment>
<evidence type="ECO:0000313" key="3">
    <source>
        <dbReference type="Proteomes" id="UP000335636"/>
    </source>
</evidence>
<gene>
    <name evidence="2" type="ORF">MONAX_5E046784</name>
</gene>
<keyword evidence="3" id="KW-1185">Reference proteome</keyword>
<evidence type="ECO:0000313" key="2">
    <source>
        <dbReference type="EMBL" id="VTJ56904.1"/>
    </source>
</evidence>
<sequence>MTLFSMSGKLMGTLGLMCVNSNQEISMEASEALHYLFKILALQRGKPPDCSCGDPLSNKSQQQAMLSVCPCSGSTLLSTQEWERSTFPHVQEQWLRVDHIESPATFSLHSPAWC</sequence>
<evidence type="ECO:0000259" key="1">
    <source>
        <dbReference type="Pfam" id="PF21047"/>
    </source>
</evidence>
<dbReference type="InterPro" id="IPR048465">
    <property type="entry name" value="Maestro-like_HEAT"/>
</dbReference>
<dbReference type="AlphaFoldDB" id="A0A5E4AHR2"/>
<dbReference type="EMBL" id="CABDUW010000072">
    <property type="protein sequence ID" value="VTJ56904.1"/>
    <property type="molecule type" value="Genomic_DNA"/>
</dbReference>